<proteinExistence type="predicted"/>
<feature type="domain" description="Thiamine phosphate synthase/TenI" evidence="1">
    <location>
        <begin position="8"/>
        <end position="189"/>
    </location>
</feature>
<dbReference type="RefSeq" id="WP_110374638.1">
    <property type="nucleotide sequence ID" value="NZ_JAHBRY010000001.1"/>
</dbReference>
<evidence type="ECO:0000259" key="1">
    <source>
        <dbReference type="Pfam" id="PF02581"/>
    </source>
</evidence>
<dbReference type="CDD" id="cd00564">
    <property type="entry name" value="TMP_TenI"/>
    <property type="match status" value="1"/>
</dbReference>
<organism evidence="2 3">
    <name type="scientific">Chelatococcus asaccharovorans</name>
    <dbReference type="NCBI Taxonomy" id="28210"/>
    <lineage>
        <taxon>Bacteria</taxon>
        <taxon>Pseudomonadati</taxon>
        <taxon>Pseudomonadota</taxon>
        <taxon>Alphaproteobacteria</taxon>
        <taxon>Hyphomicrobiales</taxon>
        <taxon>Chelatococcaceae</taxon>
        <taxon>Chelatococcus</taxon>
    </lineage>
</organism>
<dbReference type="InterPro" id="IPR013785">
    <property type="entry name" value="Aldolase_TIM"/>
</dbReference>
<keyword evidence="3" id="KW-1185">Reference proteome</keyword>
<dbReference type="Pfam" id="PF02581">
    <property type="entry name" value="TMP-TENI"/>
    <property type="match status" value="1"/>
</dbReference>
<dbReference type="AlphaFoldDB" id="A0A2V3U9D0"/>
<gene>
    <name evidence="2" type="ORF">C7450_104375</name>
</gene>
<evidence type="ECO:0000313" key="3">
    <source>
        <dbReference type="Proteomes" id="UP000248021"/>
    </source>
</evidence>
<dbReference type="OrthoDB" id="7159061at2"/>
<protein>
    <submittedName>
        <fullName evidence="2">Thiamine-phosphate pyrophosphorylase</fullName>
    </submittedName>
</protein>
<reference evidence="2 3" key="1">
    <citation type="submission" date="2018-05" db="EMBL/GenBank/DDBJ databases">
        <title>Genomic Encyclopedia of Type Strains, Phase IV (KMG-IV): sequencing the most valuable type-strain genomes for metagenomic binning, comparative biology and taxonomic classification.</title>
        <authorList>
            <person name="Goeker M."/>
        </authorList>
    </citation>
    <scope>NUCLEOTIDE SEQUENCE [LARGE SCALE GENOMIC DNA]</scope>
    <source>
        <strain evidence="2 3">DSM 6462</strain>
    </source>
</reference>
<evidence type="ECO:0000313" key="2">
    <source>
        <dbReference type="EMBL" id="PXW60321.1"/>
    </source>
</evidence>
<dbReference type="SUPFAM" id="SSF51391">
    <property type="entry name" value="Thiamin phosphate synthase"/>
    <property type="match status" value="1"/>
</dbReference>
<dbReference type="GO" id="GO:0009228">
    <property type="term" value="P:thiamine biosynthetic process"/>
    <property type="evidence" value="ECO:0007669"/>
    <property type="project" value="UniProtKB-KW"/>
</dbReference>
<dbReference type="InterPro" id="IPR036206">
    <property type="entry name" value="ThiamineP_synth_sf"/>
</dbReference>
<dbReference type="InterPro" id="IPR022998">
    <property type="entry name" value="ThiamineP_synth_TenI"/>
</dbReference>
<name>A0A2V3U9D0_9HYPH</name>
<dbReference type="Proteomes" id="UP000248021">
    <property type="component" value="Unassembled WGS sequence"/>
</dbReference>
<dbReference type="Gene3D" id="3.20.20.70">
    <property type="entry name" value="Aldolase class I"/>
    <property type="match status" value="1"/>
</dbReference>
<accession>A0A2V3U9D0</accession>
<sequence>MTKPFCRLYLVSPAVTDPRAFAPVLKAACAAGDVAAVLLRLVTDDERAAVNIVKDLAPIVQDAGAALIVAGPAAVAVRGGADGAHLDIRSMEEPAGVLEDAASQLRPQRILGVGGLKSRHIAMQAGEADVDYVMFGEPRPDGSIPPASETLERAGWWAAIFSIPCVAFAPTLDDVGPLAAAGVEFVALGDAAWTHPAGPAAAISEALASIAANVPAEP</sequence>
<comment type="caution">
    <text evidence="2">The sequence shown here is derived from an EMBL/GenBank/DDBJ whole genome shotgun (WGS) entry which is preliminary data.</text>
</comment>
<dbReference type="EMBL" id="QJJK01000004">
    <property type="protein sequence ID" value="PXW60321.1"/>
    <property type="molecule type" value="Genomic_DNA"/>
</dbReference>